<dbReference type="KEGG" id="acad:UA74_26400"/>
<dbReference type="AlphaFoldDB" id="A0AAC9PUP3"/>
<keyword evidence="4" id="KW-1185">Reference proteome</keyword>
<dbReference type="PANTHER" id="PTHR48081:SF33">
    <property type="entry name" value="KYNURENINE FORMAMIDASE"/>
    <property type="match status" value="1"/>
</dbReference>
<dbReference type="GO" id="GO:0004061">
    <property type="term" value="F:arylformamidase activity"/>
    <property type="evidence" value="ECO:0007669"/>
    <property type="project" value="UniProtKB-EC"/>
</dbReference>
<dbReference type="EC" id="3.5.1.9" evidence="3"/>
<organism evidence="3 4">
    <name type="scientific">Actinoalloteichus fjordicus</name>
    <dbReference type="NCBI Taxonomy" id="1612552"/>
    <lineage>
        <taxon>Bacteria</taxon>
        <taxon>Bacillati</taxon>
        <taxon>Actinomycetota</taxon>
        <taxon>Actinomycetes</taxon>
        <taxon>Pseudonocardiales</taxon>
        <taxon>Pseudonocardiaceae</taxon>
        <taxon>Actinoalloteichus</taxon>
    </lineage>
</organism>
<dbReference type="InterPro" id="IPR013094">
    <property type="entry name" value="AB_hydrolase_3"/>
</dbReference>
<name>A0AAC9PUP3_9PSEU</name>
<evidence type="ECO:0000259" key="2">
    <source>
        <dbReference type="Pfam" id="PF07859"/>
    </source>
</evidence>
<evidence type="ECO:0000256" key="1">
    <source>
        <dbReference type="ARBA" id="ARBA00022801"/>
    </source>
</evidence>
<protein>
    <submittedName>
        <fullName evidence="3">Esterase/lipase</fullName>
        <ecNumber evidence="3">3.5.1.9</ecNumber>
    </submittedName>
</protein>
<dbReference type="Proteomes" id="UP000185511">
    <property type="component" value="Chromosome"/>
</dbReference>
<evidence type="ECO:0000313" key="4">
    <source>
        <dbReference type="Proteomes" id="UP000185511"/>
    </source>
</evidence>
<gene>
    <name evidence="3" type="ORF">UA74_26400</name>
</gene>
<dbReference type="PANTHER" id="PTHR48081">
    <property type="entry name" value="AB HYDROLASE SUPERFAMILY PROTEIN C4A8.06C"/>
    <property type="match status" value="1"/>
</dbReference>
<evidence type="ECO:0000313" key="3">
    <source>
        <dbReference type="EMBL" id="APU17285.1"/>
    </source>
</evidence>
<feature type="domain" description="Alpha/beta hydrolase fold-3" evidence="2">
    <location>
        <begin position="81"/>
        <end position="198"/>
    </location>
</feature>
<dbReference type="InterPro" id="IPR029058">
    <property type="entry name" value="AB_hydrolase_fold"/>
</dbReference>
<dbReference type="InterPro" id="IPR050300">
    <property type="entry name" value="GDXG_lipolytic_enzyme"/>
</dbReference>
<sequence>MTDREHGGPQAVYAGFDQAELDREYSPSSCVPDLARLLDDYAVAGVRARAALRVRLDLRYGPDPMQALDFFPADAPEAPLLVFVHGGYWQELGKGDASFPALDLIPAGAAFASVGYGLAPEHSLEEIVASVRQGLWWLVEHAESLGVDPARIHLAGSSAGAQLVAMALCHAALPDGRSPSEVFAGATLLSGVYDLEPIRLSYVNRALGLDAAAARRNSPLHLLPDRLPPLIVARGADETSEFARQHDDMIRAVRAVGGEVCDLVVDGRNHFDLPFDLGDPATSLGRAVLAQLGVRRADEAPR</sequence>
<accession>A0AAC9PUP3</accession>
<dbReference type="RefSeq" id="WP_075765676.1">
    <property type="nucleotide sequence ID" value="NZ_CP016076.1"/>
</dbReference>
<dbReference type="SUPFAM" id="SSF53474">
    <property type="entry name" value="alpha/beta-Hydrolases"/>
    <property type="match status" value="1"/>
</dbReference>
<reference evidence="4" key="1">
    <citation type="submission" date="2016-06" db="EMBL/GenBank/DDBJ databases">
        <title>Complete genome sequence of Actinoalloteichus fjordicus DSM 46855 (=ADI127-17), type strain of the new species Actinoalloteichus fjordicus.</title>
        <authorList>
            <person name="Ruckert C."/>
            <person name="Nouioui I."/>
            <person name="Willmese J."/>
            <person name="van Wezel G."/>
            <person name="Klenk H.-P."/>
            <person name="Kalinowski J."/>
            <person name="Zotchev S.B."/>
        </authorList>
    </citation>
    <scope>NUCLEOTIDE SEQUENCE [LARGE SCALE GENOMIC DNA]</scope>
    <source>
        <strain evidence="4">ADI127-7</strain>
    </source>
</reference>
<dbReference type="Pfam" id="PF07859">
    <property type="entry name" value="Abhydrolase_3"/>
    <property type="match status" value="1"/>
</dbReference>
<dbReference type="EMBL" id="CP016076">
    <property type="protein sequence ID" value="APU17285.1"/>
    <property type="molecule type" value="Genomic_DNA"/>
</dbReference>
<keyword evidence="1 3" id="KW-0378">Hydrolase</keyword>
<dbReference type="Gene3D" id="3.40.50.1820">
    <property type="entry name" value="alpha/beta hydrolase"/>
    <property type="match status" value="1"/>
</dbReference>
<proteinExistence type="predicted"/>